<evidence type="ECO:0000256" key="1">
    <source>
        <dbReference type="SAM" id="MobiDB-lite"/>
    </source>
</evidence>
<gene>
    <name evidence="2" type="ORF">TL16_g07381</name>
</gene>
<reference evidence="3" key="1">
    <citation type="journal article" date="2023" name="Commun. Biol.">
        <title>Genome analysis of Parmales, the sister group of diatoms, reveals the evolutionary specialization of diatoms from phago-mixotrophs to photoautotrophs.</title>
        <authorList>
            <person name="Ban H."/>
            <person name="Sato S."/>
            <person name="Yoshikawa S."/>
            <person name="Yamada K."/>
            <person name="Nakamura Y."/>
            <person name="Ichinomiya M."/>
            <person name="Sato N."/>
            <person name="Blanc-Mathieu R."/>
            <person name="Endo H."/>
            <person name="Kuwata A."/>
            <person name="Ogata H."/>
        </authorList>
    </citation>
    <scope>NUCLEOTIDE SEQUENCE [LARGE SCALE GENOMIC DNA]</scope>
</reference>
<name>A0A9W7AXL5_9STRA</name>
<protein>
    <submittedName>
        <fullName evidence="2">Uncharacterized protein</fullName>
    </submittedName>
</protein>
<feature type="compositionally biased region" description="Acidic residues" evidence="1">
    <location>
        <begin position="465"/>
        <end position="487"/>
    </location>
</feature>
<evidence type="ECO:0000313" key="3">
    <source>
        <dbReference type="Proteomes" id="UP001162640"/>
    </source>
</evidence>
<dbReference type="EMBL" id="BLQM01000232">
    <property type="protein sequence ID" value="GMH77362.1"/>
    <property type="molecule type" value="Genomic_DNA"/>
</dbReference>
<comment type="caution">
    <text evidence="2">The sequence shown here is derived from an EMBL/GenBank/DDBJ whole genome shotgun (WGS) entry which is preliminary data.</text>
</comment>
<accession>A0A9W7AXL5</accession>
<organism evidence="2 3">
    <name type="scientific">Triparma laevis f. inornata</name>
    <dbReference type="NCBI Taxonomy" id="1714386"/>
    <lineage>
        <taxon>Eukaryota</taxon>
        <taxon>Sar</taxon>
        <taxon>Stramenopiles</taxon>
        <taxon>Ochrophyta</taxon>
        <taxon>Bolidophyceae</taxon>
        <taxon>Parmales</taxon>
        <taxon>Triparmaceae</taxon>
        <taxon>Triparma</taxon>
    </lineage>
</organism>
<dbReference type="Proteomes" id="UP001162640">
    <property type="component" value="Unassembled WGS sequence"/>
</dbReference>
<proteinExistence type="predicted"/>
<sequence length="487" mass="54170">MLSTTIKRLSTTVVRLNLRAPPNNFRLLSSKSELATVFPGVDGSDSASYTSSHPKTLLSSILLKKQNLTGSKRYRNIELQILSTSISNLSKDLSKSDDKEEETTPYNNELLKFLPKYPILTRSEFIRRAGLKEDVQEDRLHVHVDLDAFNIIKNRIVEGKFKLSEEFDEEMKVTFAADKKLVLEKIHLLNLKQLEIVLKESKKIMDDCLFKKLESKGSEDIKERSLRKSTYRVTKWLKTKVQTEIKRKEQKLSILTPSTVKTPLTSKLSGEFIKSNIKSKKGLLKTCAEYIIPQSCLTSGMSDLRYGVRSLGKGGKKDKSVGYGFYRELIDGCVGGKGKGIGLMINGKTVMSVLTMFRTKEGEEGETKVMVKGEERSVSKLDVIEGLAMVVIGKGVLKNIENGGGRGLEGGERKCIKYLGGLLREEGGDEAGGKWGEILKDLEGLGGGKGWLSEELREWDGKEVVEEEVVEEEGGGEESGEGEEESK</sequence>
<evidence type="ECO:0000313" key="2">
    <source>
        <dbReference type="EMBL" id="GMH77362.1"/>
    </source>
</evidence>
<dbReference type="AlphaFoldDB" id="A0A9W7AXL5"/>
<feature type="region of interest" description="Disordered" evidence="1">
    <location>
        <begin position="462"/>
        <end position="487"/>
    </location>
</feature>